<evidence type="ECO:0000313" key="3">
    <source>
        <dbReference type="Proteomes" id="UP000178742"/>
    </source>
</evidence>
<protein>
    <submittedName>
        <fullName evidence="2">Uncharacterized protein</fullName>
    </submittedName>
</protein>
<dbReference type="STRING" id="1798676.A3B90_02020"/>
<evidence type="ECO:0000313" key="2">
    <source>
        <dbReference type="EMBL" id="OGH67004.1"/>
    </source>
</evidence>
<keyword evidence="1" id="KW-0812">Transmembrane</keyword>
<gene>
    <name evidence="2" type="ORF">A3B90_02020</name>
</gene>
<keyword evidence="1" id="KW-0472">Membrane</keyword>
<feature type="transmembrane region" description="Helical" evidence="1">
    <location>
        <begin position="41"/>
        <end position="60"/>
    </location>
</feature>
<name>A0A1F6M5T3_9BACT</name>
<evidence type="ECO:0000256" key="1">
    <source>
        <dbReference type="SAM" id="Phobius"/>
    </source>
</evidence>
<dbReference type="Proteomes" id="UP000178742">
    <property type="component" value="Unassembled WGS sequence"/>
</dbReference>
<dbReference type="AlphaFoldDB" id="A0A1F6M5T3"/>
<proteinExistence type="predicted"/>
<sequence length="513" mass="56834">MSILDSIRIGDKNSPIKVIFAFTQAWSTIKERINLSFMKKIFLFTFFALCISVPLAVSSLTSRDPSVQKFAQSMDFLYARTFGTFSSSTENGITKYIFTPAWKISSPTSPLPPAQNQERIRLTQHDLSYLGAFRLPKEANGPSRFGYGGGALAFNPHGDPNGANDGYPGSLYILGHEHDQMLAEVNIPSPIDQRNKSLSSLNTAGFLHGFVDITGGLAQQFDAGNGYRVDGLAYLEAQGSQASPKIYWTARTYYNVDGSSDPSHGLSDADLSHPNAKGMWRLGDYTGMMTGGYIFPVPSYFADAYLGRKRLISGLFTQQGVSHTSQGPAMFAYGPWLDDPQNKGITHNSKLATQALLYYPYTTNFTVPGGDPIGNFPDHQVPDHWEAASWVHTPEKHAVLLVGRRAMGVTYYGDARPNDCDIYKGYHGEPYEPRILFYDPADLALAAQNKKDPTTIVPYIEWNPSQFMSKTCDWELTGAVYDEKNKLLYIMQTNVDTEGADPTPLLYVFKIKS</sequence>
<comment type="caution">
    <text evidence="2">The sequence shown here is derived from an EMBL/GenBank/DDBJ whole genome shotgun (WGS) entry which is preliminary data.</text>
</comment>
<organism evidence="2 3">
    <name type="scientific">Candidatus Magasanikbacteria bacterium RIFCSPHIGHO2_02_FULL_41_13</name>
    <dbReference type="NCBI Taxonomy" id="1798676"/>
    <lineage>
        <taxon>Bacteria</taxon>
        <taxon>Candidatus Magasanikiibacteriota</taxon>
    </lineage>
</organism>
<reference evidence="2 3" key="1">
    <citation type="journal article" date="2016" name="Nat. Commun.">
        <title>Thousands of microbial genomes shed light on interconnected biogeochemical processes in an aquifer system.</title>
        <authorList>
            <person name="Anantharaman K."/>
            <person name="Brown C.T."/>
            <person name="Hug L.A."/>
            <person name="Sharon I."/>
            <person name="Castelle C.J."/>
            <person name="Probst A.J."/>
            <person name="Thomas B.C."/>
            <person name="Singh A."/>
            <person name="Wilkins M.J."/>
            <person name="Karaoz U."/>
            <person name="Brodie E.L."/>
            <person name="Williams K.H."/>
            <person name="Hubbard S.S."/>
            <person name="Banfield J.F."/>
        </authorList>
    </citation>
    <scope>NUCLEOTIDE SEQUENCE [LARGE SCALE GENOMIC DNA]</scope>
</reference>
<keyword evidence="1" id="KW-1133">Transmembrane helix</keyword>
<accession>A0A1F6M5T3</accession>
<dbReference type="EMBL" id="MFPX01000009">
    <property type="protein sequence ID" value="OGH67004.1"/>
    <property type="molecule type" value="Genomic_DNA"/>
</dbReference>